<organism evidence="2 3">
    <name type="scientific">Pichia sorbitophila (strain ATCC MYA-4447 / BCRC 22081 / CBS 7064 / NBRC 10061 / NRRL Y-12695)</name>
    <name type="common">Hybrid yeast</name>
    <dbReference type="NCBI Taxonomy" id="559304"/>
    <lineage>
        <taxon>Eukaryota</taxon>
        <taxon>Fungi</taxon>
        <taxon>Dikarya</taxon>
        <taxon>Ascomycota</taxon>
        <taxon>Saccharomycotina</taxon>
        <taxon>Pichiomycetes</taxon>
        <taxon>Debaryomycetaceae</taxon>
        <taxon>Millerozyma</taxon>
    </lineage>
</organism>
<evidence type="ECO:0000313" key="2">
    <source>
        <dbReference type="EMBL" id="CCE72529.1"/>
    </source>
</evidence>
<gene>
    <name evidence="2" type="primary">Piso0_000111</name>
    <name evidence="2" type="ORF">GNLVRS01_PISO0A02244g</name>
</gene>
<evidence type="ECO:0000256" key="1">
    <source>
        <dbReference type="SAM" id="MobiDB-lite"/>
    </source>
</evidence>
<proteinExistence type="predicted"/>
<evidence type="ECO:0000313" key="3">
    <source>
        <dbReference type="Proteomes" id="UP000005222"/>
    </source>
</evidence>
<protein>
    <submittedName>
        <fullName evidence="2">Piso0_000111 protein</fullName>
    </submittedName>
</protein>
<dbReference type="EMBL" id="FO082059">
    <property type="protein sequence ID" value="CCE72529.1"/>
    <property type="molecule type" value="Genomic_DNA"/>
</dbReference>
<keyword evidence="3" id="KW-1185">Reference proteome</keyword>
<feature type="compositionally biased region" description="Basic and acidic residues" evidence="1">
    <location>
        <begin position="706"/>
        <end position="715"/>
    </location>
</feature>
<dbReference type="InParanoid" id="G8YUJ6"/>
<feature type="region of interest" description="Disordered" evidence="1">
    <location>
        <begin position="224"/>
        <end position="247"/>
    </location>
</feature>
<feature type="region of interest" description="Disordered" evidence="1">
    <location>
        <begin position="88"/>
        <end position="189"/>
    </location>
</feature>
<dbReference type="OrthoDB" id="4068467at2759"/>
<dbReference type="AlphaFoldDB" id="G8YUJ6"/>
<name>G8YUJ6_PICSO</name>
<feature type="region of interest" description="Disordered" evidence="1">
    <location>
        <begin position="682"/>
        <end position="726"/>
    </location>
</feature>
<accession>G8YUJ6</accession>
<dbReference type="Proteomes" id="UP000005222">
    <property type="component" value="Chromosome A"/>
</dbReference>
<feature type="compositionally biased region" description="Low complexity" evidence="1">
    <location>
        <begin position="157"/>
        <end position="168"/>
    </location>
</feature>
<dbReference type="eggNOG" id="ENOG502QSA6">
    <property type="taxonomic scope" value="Eukaryota"/>
</dbReference>
<reference evidence="2 3" key="1">
    <citation type="journal article" date="2012" name="G3 (Bethesda)">
        <title>Pichia sorbitophila, an interspecies yeast hybrid reveals early steps of genome resolution following polyploidization.</title>
        <authorList>
            <person name="Leh Louis V."/>
            <person name="Despons L."/>
            <person name="Friedrich A."/>
            <person name="Martin T."/>
            <person name="Durrens P."/>
            <person name="Casaregola S."/>
            <person name="Neuveglise C."/>
            <person name="Fairhead C."/>
            <person name="Marck C."/>
            <person name="Cruz J.A."/>
            <person name="Straub M.L."/>
            <person name="Kugler V."/>
            <person name="Sacerdot C."/>
            <person name="Uzunov Z."/>
            <person name="Thierry A."/>
            <person name="Weiss S."/>
            <person name="Bleykasten C."/>
            <person name="De Montigny J."/>
            <person name="Jacques N."/>
            <person name="Jung P."/>
            <person name="Lemaire M."/>
            <person name="Mallet S."/>
            <person name="Morel G."/>
            <person name="Richard G.F."/>
            <person name="Sarkar A."/>
            <person name="Savel G."/>
            <person name="Schacherer J."/>
            <person name="Seret M.L."/>
            <person name="Talla E."/>
            <person name="Samson G."/>
            <person name="Jubin C."/>
            <person name="Poulain J."/>
            <person name="Vacherie B."/>
            <person name="Barbe V."/>
            <person name="Pelletier E."/>
            <person name="Sherman D.J."/>
            <person name="Westhof E."/>
            <person name="Weissenbach J."/>
            <person name="Baret P.V."/>
            <person name="Wincker P."/>
            <person name="Gaillardin C."/>
            <person name="Dujon B."/>
            <person name="Souciet J.L."/>
        </authorList>
    </citation>
    <scope>NUCLEOTIDE SEQUENCE [LARGE SCALE GENOMIC DNA]</scope>
    <source>
        <strain evidence="3">ATCC MYA-4447 / BCRC 22081 / CBS 7064 / NBRC 10061 / NRRL Y-12695</strain>
    </source>
</reference>
<dbReference type="HOGENOM" id="CLU_018929_0_0_1"/>
<feature type="compositionally biased region" description="Low complexity" evidence="1">
    <location>
        <begin position="101"/>
        <end position="136"/>
    </location>
</feature>
<sequence length="737" mass="79054">MSTSTLGSPDPFGRRVSFNCIHPEYIDDPGGDDPGRFRTAFLIDTQGDANFGYGQTRFDDVSKIFSGLGSAAASTFGVSTPSRAKVRYRLPDPPAKSILKTPRGGSSRRASAPAATCAAPAAASSSAIAETSSDSSGSDEREMRAWRQQVAAADGRSTSSSPPSSQQSGLLTAASLAGPGRQKSFSEMTDEELMELDPQYKLTKPRPDNLHQFKFDSQNTYWPSARRASLPSTSRGGRFSSDSSSSNNYNSISLTVQHKSFVPSNRTIMAVISGRRHSWNALDALVTSAGQEDSLLANGDYLVVASLVPARYFTEYGKNRCGSTGSGASGAPPSAAACEESLSRRCDRLLSYITSRLHPGLAIKVTVEFVTDYIGDNQSSSTGFTWFEGSFGNTGSSSPLSSSFPGASGSAVSSGGQGMANGAGYGSSSSRSPKSGYKYMLPLLYNQYQPTIVVVGTRSSNLNFKYPFKLRRNTNKARSVDRSLSAGPLSVQATSSPAADEFMIKLASFLIKYSSVPVVVVGNTCKAAQNGHNVIYGEKKMSVTSSQSEESISSESKGPNAYRAETKCSTLADDSLKSDVCEMLQSDSESRFADALTAISDRSHNHSVAYLSLLKSRETGSSDAAQSEGISLDVPSVKYSDATLSKIHTIYSSQQLESASQTSNKDRLYKVKSMISYDEGEEERNARLRQSRQRSRGSIATYKSVDSAKGRRKSDSSIVQSTSSKKKPFWKRFIPKI</sequence>